<evidence type="ECO:0000313" key="10">
    <source>
        <dbReference type="Proteomes" id="UP000734854"/>
    </source>
</evidence>
<gene>
    <name evidence="9" type="ORF">ZIOFF_060779</name>
</gene>
<dbReference type="GO" id="GO:0004301">
    <property type="term" value="F:epoxide hydrolase activity"/>
    <property type="evidence" value="ECO:0007669"/>
    <property type="project" value="UniProtKB-EC"/>
</dbReference>
<feature type="domain" description="AB hydrolase-1" evidence="8">
    <location>
        <begin position="25"/>
        <end position="129"/>
    </location>
</feature>
<evidence type="ECO:0000259" key="8">
    <source>
        <dbReference type="Pfam" id="PF00561"/>
    </source>
</evidence>
<dbReference type="OrthoDB" id="7130006at2759"/>
<evidence type="ECO:0000256" key="7">
    <source>
        <dbReference type="ARBA" id="ARBA00093212"/>
    </source>
</evidence>
<evidence type="ECO:0000313" key="9">
    <source>
        <dbReference type="EMBL" id="KAG6483986.1"/>
    </source>
</evidence>
<comment type="function">
    <text evidence="6">Epoxide hydrolase involved in the biosynthesis of cucurbitacin and mogroside tetracyclic triterpene natural products (e.g. siamenoside I and mogrosides IV, V and VI). Cucurbitacins have cytotoxic properties and exhibit deterrent taste as a defense barrier against herbivores. Mogrosides are nonsugar highly oxygenated compounds used as high-intensity zero-calorie sweeteners; they also possess pharmacological properties such as regulating immunity, lowering blood sugar and lipid levels, protecting the liver, and acting as antioxidants and antitumor agents. Catalyzes the hydrolysis of aromatic epoxide-containing substrates, such as the conversion of 24,25-epoxycucurbitadienol to 24,25-dihydroxycucurbitadienol.</text>
</comment>
<organism evidence="9 10">
    <name type="scientific">Zingiber officinale</name>
    <name type="common">Ginger</name>
    <name type="synonym">Amomum zingiber</name>
    <dbReference type="NCBI Taxonomy" id="94328"/>
    <lineage>
        <taxon>Eukaryota</taxon>
        <taxon>Viridiplantae</taxon>
        <taxon>Streptophyta</taxon>
        <taxon>Embryophyta</taxon>
        <taxon>Tracheophyta</taxon>
        <taxon>Spermatophyta</taxon>
        <taxon>Magnoliopsida</taxon>
        <taxon>Liliopsida</taxon>
        <taxon>Zingiberales</taxon>
        <taxon>Zingiberaceae</taxon>
        <taxon>Zingiber</taxon>
    </lineage>
</organism>
<dbReference type="PANTHER" id="PTHR43329">
    <property type="entry name" value="EPOXIDE HYDROLASE"/>
    <property type="match status" value="1"/>
</dbReference>
<comment type="similarity">
    <text evidence="4">Belongs to the AB hydrolase superfamily. Epoxide hydrolase family.</text>
</comment>
<evidence type="ECO:0000256" key="1">
    <source>
        <dbReference type="ARBA" id="ARBA00004721"/>
    </source>
</evidence>
<evidence type="ECO:0000256" key="3">
    <source>
        <dbReference type="ARBA" id="ARBA00022801"/>
    </source>
</evidence>
<dbReference type="AlphaFoldDB" id="A0A8J5FA83"/>
<dbReference type="EMBL" id="JACMSC010000016">
    <property type="protein sequence ID" value="KAG6483986.1"/>
    <property type="molecule type" value="Genomic_DNA"/>
</dbReference>
<dbReference type="FunFam" id="3.40.50.1820:FF:000161">
    <property type="entry name" value="Epoxide hydrolase"/>
    <property type="match status" value="1"/>
</dbReference>
<dbReference type="EC" id="3.3.2.10" evidence="2"/>
<protein>
    <recommendedName>
        <fullName evidence="2">soluble epoxide hydrolase</fullName>
        <ecNumber evidence="2">3.3.2.10</ecNumber>
    </recommendedName>
</protein>
<evidence type="ECO:0000256" key="4">
    <source>
        <dbReference type="ARBA" id="ARBA00038334"/>
    </source>
</evidence>
<dbReference type="Pfam" id="PF00561">
    <property type="entry name" value="Abhydrolase_1"/>
    <property type="match status" value="1"/>
</dbReference>
<comment type="catalytic activity">
    <reaction evidence="7">
        <text>(24S)-24,25-epoxycucurbitadienol + H2O = (24R)-24,25-dihydroxycucurbitadienol</text>
        <dbReference type="Rhea" id="RHEA:81855"/>
        <dbReference type="ChEBI" id="CHEBI:15377"/>
        <dbReference type="ChEBI" id="CHEBI:229949"/>
        <dbReference type="ChEBI" id="CHEBI:229950"/>
    </reaction>
    <physiologicalReaction direction="left-to-right" evidence="7">
        <dbReference type="Rhea" id="RHEA:81856"/>
    </physiologicalReaction>
</comment>
<comment type="catalytic activity">
    <reaction evidence="5">
        <text>an epoxide + H2O = an ethanediol</text>
        <dbReference type="Rhea" id="RHEA:19037"/>
        <dbReference type="ChEBI" id="CHEBI:15377"/>
        <dbReference type="ChEBI" id="CHEBI:32955"/>
        <dbReference type="ChEBI" id="CHEBI:140594"/>
        <dbReference type="EC" id="3.3.2.10"/>
    </reaction>
    <physiologicalReaction direction="left-to-right" evidence="5">
        <dbReference type="Rhea" id="RHEA:19038"/>
    </physiologicalReaction>
</comment>
<reference evidence="9 10" key="1">
    <citation type="submission" date="2020-08" db="EMBL/GenBank/DDBJ databases">
        <title>Plant Genome Project.</title>
        <authorList>
            <person name="Zhang R.-G."/>
        </authorList>
    </citation>
    <scope>NUCLEOTIDE SEQUENCE [LARGE SCALE GENOMIC DNA]</scope>
    <source>
        <tissue evidence="9">Rhizome</tissue>
    </source>
</reference>
<evidence type="ECO:0000256" key="6">
    <source>
        <dbReference type="ARBA" id="ARBA00058358"/>
    </source>
</evidence>
<accession>A0A8J5FA83</accession>
<name>A0A8J5FA83_ZINOF</name>
<evidence type="ECO:0000256" key="2">
    <source>
        <dbReference type="ARBA" id="ARBA00013006"/>
    </source>
</evidence>
<evidence type="ECO:0000256" key="5">
    <source>
        <dbReference type="ARBA" id="ARBA00051067"/>
    </source>
</evidence>
<comment type="caution">
    <text evidence="9">The sequence shown here is derived from an EMBL/GenBank/DDBJ whole genome shotgun (WGS) entry which is preliminary data.</text>
</comment>
<sequence>MEGISHRTLPVNGINMHIAEKGEGPVVILIHGFPELWYSWRHQILSLAARGYHAVAPDLRGYGDSEAPPSAASYSILHIVGDIVALIDAVSDDKVFVVGHDWGAIVAWWLCVLRPDKVKALVNLSVPYNPRNPKLKTVDGIRAIFGEDHYICRFQEQGAIEAEFEQIGTATLFKKVLTYRTPAAWIIPKEIGFANSIEAPAGLPSWLTEEDIDYFASKFEKSGFTGGLNYYRCMNLSWELTAPWTGVQVKVPTKFIIGDLDLTYHTPGVQDYIHKGVFKKLVPLLEDVVVMEGVGHFINQEKPHEISDLIYDFIQKF</sequence>
<keyword evidence="10" id="KW-1185">Reference proteome</keyword>
<dbReference type="InterPro" id="IPR000073">
    <property type="entry name" value="AB_hydrolase_1"/>
</dbReference>
<proteinExistence type="inferred from homology"/>
<comment type="pathway">
    <text evidence="1">Secondary metabolite biosynthesis; terpenoid biosynthesis.</text>
</comment>
<dbReference type="Proteomes" id="UP000734854">
    <property type="component" value="Unassembled WGS sequence"/>
</dbReference>
<keyword evidence="3" id="KW-0378">Hydrolase</keyword>